<dbReference type="Proteomes" id="UP000019260">
    <property type="component" value="Chromosome"/>
</dbReference>
<accession>W6AK21</accession>
<gene>
    <name evidence="1" type="ORF">P344_00695</name>
</gene>
<sequence length="45" mass="5403">MQLIIWKSFITCLKESNPELLKLPTLLLNDYEEDEEEYEINEEGE</sequence>
<evidence type="ECO:0000313" key="2">
    <source>
        <dbReference type="Proteomes" id="UP000019260"/>
    </source>
</evidence>
<dbReference type="AlphaFoldDB" id="W6AK21"/>
<dbReference type="KEGG" id="smia:P344_00695"/>
<name>W6AK21_9MOLU</name>
<reference evidence="1 2" key="1">
    <citation type="submission" date="2013-09" db="EMBL/GenBank/DDBJ databases">
        <title>Complete genome sequence of Spiroplasma mirum suckling mouse cataract agent.</title>
        <authorList>
            <person name="Landry C.A."/>
            <person name="Bastian F.O."/>
            <person name="Thune R.L."/>
        </authorList>
    </citation>
    <scope>NUCLEOTIDE SEQUENCE [LARGE SCALE GENOMIC DNA]</scope>
    <source>
        <strain evidence="1 2">SMCA</strain>
    </source>
</reference>
<keyword evidence="2" id="KW-1185">Reference proteome</keyword>
<dbReference type="PATRIC" id="fig|838561.3.peg.135"/>
<dbReference type="HOGENOM" id="CLU_3205448_0_0_14"/>
<dbReference type="RefSeq" id="WP_156028494.1">
    <property type="nucleotide sequence ID" value="NZ_CP002082.1"/>
</dbReference>
<dbReference type="EMBL" id="CP006720">
    <property type="protein sequence ID" value="AHI57512.1"/>
    <property type="molecule type" value="Genomic_DNA"/>
</dbReference>
<dbReference type="STRING" id="838561.P344_00695"/>
<organism evidence="1 2">
    <name type="scientific">Spiroplasma mirum ATCC 29335</name>
    <dbReference type="NCBI Taxonomy" id="838561"/>
    <lineage>
        <taxon>Bacteria</taxon>
        <taxon>Bacillati</taxon>
        <taxon>Mycoplasmatota</taxon>
        <taxon>Mollicutes</taxon>
        <taxon>Entomoplasmatales</taxon>
        <taxon>Spiroplasmataceae</taxon>
        <taxon>Spiroplasma</taxon>
    </lineage>
</organism>
<proteinExistence type="predicted"/>
<protein>
    <submittedName>
        <fullName evidence="1">Uncharacterized protein</fullName>
    </submittedName>
</protein>
<evidence type="ECO:0000313" key="1">
    <source>
        <dbReference type="EMBL" id="AHI57512.1"/>
    </source>
</evidence>